<proteinExistence type="predicted"/>
<name>A0ABN7VZX7_GIGMA</name>
<sequence>MSVAKFIDNINVRYYSRKLHAQYAHSRFAIQKMVTIIIGKVNEKVCENGLVILGDGPTYQNIERKSVEIDTKIHQDEKVNTGIFLPGHYIEVQSRVNNLIVINQIVIRSYTPLENEQLIGYKIQAHGPFDVCNRKALYPYSRLIVTLPTTKMPLLNPDNPDGSWDKLYMIADVIDGELFEDIALSSREQLAITYCLSELPSDWGETLKISPNLQFISEITLPLSKESKGSIIQFEQSENIQKYEDKPVLSSKKSRSLTIDLDLANSKESYGLLKEKIVVSSPF</sequence>
<reference evidence="1 2" key="1">
    <citation type="submission" date="2021-06" db="EMBL/GenBank/DDBJ databases">
        <authorList>
            <person name="Kallberg Y."/>
            <person name="Tangrot J."/>
            <person name="Rosling A."/>
        </authorList>
    </citation>
    <scope>NUCLEOTIDE SEQUENCE [LARGE SCALE GENOMIC DNA]</scope>
    <source>
        <strain evidence="1 2">120-4 pot B 10/14</strain>
    </source>
</reference>
<dbReference type="Proteomes" id="UP000789901">
    <property type="component" value="Unassembled WGS sequence"/>
</dbReference>
<evidence type="ECO:0000313" key="2">
    <source>
        <dbReference type="Proteomes" id="UP000789901"/>
    </source>
</evidence>
<comment type="caution">
    <text evidence="1">The sequence shown here is derived from an EMBL/GenBank/DDBJ whole genome shotgun (WGS) entry which is preliminary data.</text>
</comment>
<evidence type="ECO:0000313" key="1">
    <source>
        <dbReference type="EMBL" id="CAG8809603.1"/>
    </source>
</evidence>
<organism evidence="1 2">
    <name type="scientific">Gigaspora margarita</name>
    <dbReference type="NCBI Taxonomy" id="4874"/>
    <lineage>
        <taxon>Eukaryota</taxon>
        <taxon>Fungi</taxon>
        <taxon>Fungi incertae sedis</taxon>
        <taxon>Mucoromycota</taxon>
        <taxon>Glomeromycotina</taxon>
        <taxon>Glomeromycetes</taxon>
        <taxon>Diversisporales</taxon>
        <taxon>Gigasporaceae</taxon>
        <taxon>Gigaspora</taxon>
    </lineage>
</organism>
<keyword evidence="2" id="KW-1185">Reference proteome</keyword>
<accession>A0ABN7VZX7</accession>
<feature type="non-terminal residue" evidence="1">
    <location>
        <position position="283"/>
    </location>
</feature>
<gene>
    <name evidence="1" type="ORF">GMARGA_LOCUS24923</name>
</gene>
<dbReference type="EMBL" id="CAJVQB010026946">
    <property type="protein sequence ID" value="CAG8809603.1"/>
    <property type="molecule type" value="Genomic_DNA"/>
</dbReference>
<protein>
    <submittedName>
        <fullName evidence="1">17038_t:CDS:1</fullName>
    </submittedName>
</protein>